<dbReference type="SUPFAM" id="SSF56281">
    <property type="entry name" value="Metallo-hydrolase/oxidoreductase"/>
    <property type="match status" value="1"/>
</dbReference>
<dbReference type="InterPro" id="IPR050855">
    <property type="entry name" value="NDM-1-like"/>
</dbReference>
<evidence type="ECO:0000313" key="3">
    <source>
        <dbReference type="EMBL" id="PWC26408.1"/>
    </source>
</evidence>
<protein>
    <submittedName>
        <fullName evidence="3">MBL fold metallo-hydrolase</fullName>
    </submittedName>
</protein>
<organism evidence="3 4">
    <name type="scientific">Teichococcus aestuarii</name>
    <dbReference type="NCBI Taxonomy" id="568898"/>
    <lineage>
        <taxon>Bacteria</taxon>
        <taxon>Pseudomonadati</taxon>
        <taxon>Pseudomonadota</taxon>
        <taxon>Alphaproteobacteria</taxon>
        <taxon>Acetobacterales</taxon>
        <taxon>Roseomonadaceae</taxon>
        <taxon>Roseomonas</taxon>
    </lineage>
</organism>
<evidence type="ECO:0000256" key="1">
    <source>
        <dbReference type="SAM" id="MobiDB-lite"/>
    </source>
</evidence>
<dbReference type="Proteomes" id="UP000245048">
    <property type="component" value="Unassembled WGS sequence"/>
</dbReference>
<sequence length="313" mass="33190">MRRRRRGLTGGCPPPQARRGTMARQLPLGKDSILAEAAEGGTLAAAEDVAFLRLLFVNVVLVGPPGAPGWVLVDAGIGGMAGRIRRAAAERFGAYRPPAAIILTHGHFDHVGSAAELAAGWDVPVYAHPLEMPYLDGRSAYPPPDPTVGGGAMAWLSPLYPRGPADLRPRLRALPEDGGVPGLPGWRWLHTPGHSVGHVSLWREADRMLIAGDAFVTTASESAYASAVQEPALHGPPQYYTHDWQAAAASVARLAPLEPERVVPGHGRAMQGEAMRAALHRLADAFTELAVPPDGRYVAAPRRAEDGSAYTPP</sequence>
<accession>A0A2U1UXP7</accession>
<comment type="caution">
    <text evidence="3">The sequence shown here is derived from an EMBL/GenBank/DDBJ whole genome shotgun (WGS) entry which is preliminary data.</text>
</comment>
<name>A0A2U1UXP7_9PROT</name>
<dbReference type="EMBL" id="PDOA01000043">
    <property type="protein sequence ID" value="PWC26408.1"/>
    <property type="molecule type" value="Genomic_DNA"/>
</dbReference>
<dbReference type="SMART" id="SM00849">
    <property type="entry name" value="Lactamase_B"/>
    <property type="match status" value="1"/>
</dbReference>
<dbReference type="InterPro" id="IPR001279">
    <property type="entry name" value="Metallo-B-lactamas"/>
</dbReference>
<dbReference type="CDD" id="cd07721">
    <property type="entry name" value="yflN-like_MBL-fold"/>
    <property type="match status" value="1"/>
</dbReference>
<dbReference type="Gene3D" id="3.60.15.10">
    <property type="entry name" value="Ribonuclease Z/Hydroxyacylglutathione hydrolase-like"/>
    <property type="match status" value="1"/>
</dbReference>
<keyword evidence="4" id="KW-1185">Reference proteome</keyword>
<feature type="domain" description="Metallo-beta-lactamase" evidence="2">
    <location>
        <begin position="56"/>
        <end position="266"/>
    </location>
</feature>
<dbReference type="PANTHER" id="PTHR42951">
    <property type="entry name" value="METALLO-BETA-LACTAMASE DOMAIN-CONTAINING"/>
    <property type="match status" value="1"/>
</dbReference>
<dbReference type="AlphaFoldDB" id="A0A2U1UXP7"/>
<keyword evidence="3" id="KW-0378">Hydrolase</keyword>
<reference evidence="4" key="1">
    <citation type="submission" date="2017-10" db="EMBL/GenBank/DDBJ databases">
        <authorList>
            <person name="Toshchakov S.V."/>
            <person name="Goeva M.A."/>
        </authorList>
    </citation>
    <scope>NUCLEOTIDE SEQUENCE [LARGE SCALE GENOMIC DNA]</scope>
    <source>
        <strain evidence="4">JR1/69-1-13</strain>
    </source>
</reference>
<gene>
    <name evidence="3" type="ORF">CR165_23385</name>
</gene>
<dbReference type="PANTHER" id="PTHR42951:SF17">
    <property type="entry name" value="METALLO-BETA-LACTAMASE DOMAIN-CONTAINING PROTEIN"/>
    <property type="match status" value="1"/>
</dbReference>
<dbReference type="GO" id="GO:0016787">
    <property type="term" value="F:hydrolase activity"/>
    <property type="evidence" value="ECO:0007669"/>
    <property type="project" value="UniProtKB-KW"/>
</dbReference>
<dbReference type="Pfam" id="PF00753">
    <property type="entry name" value="Lactamase_B"/>
    <property type="match status" value="1"/>
</dbReference>
<evidence type="ECO:0000259" key="2">
    <source>
        <dbReference type="SMART" id="SM00849"/>
    </source>
</evidence>
<evidence type="ECO:0000313" key="4">
    <source>
        <dbReference type="Proteomes" id="UP000245048"/>
    </source>
</evidence>
<dbReference type="InterPro" id="IPR036866">
    <property type="entry name" value="RibonucZ/Hydroxyglut_hydro"/>
</dbReference>
<feature type="region of interest" description="Disordered" evidence="1">
    <location>
        <begin position="1"/>
        <end position="20"/>
    </location>
</feature>
<proteinExistence type="predicted"/>
<dbReference type="OrthoDB" id="9802991at2"/>